<feature type="binding site" evidence="6">
    <location>
        <position position="151"/>
    </location>
    <ligand>
        <name>S-adenosyl-L-methionine</name>
        <dbReference type="ChEBI" id="CHEBI:59789"/>
    </ligand>
</feature>
<feature type="binding site" evidence="6">
    <location>
        <position position="194"/>
    </location>
    <ligand>
        <name>S-adenosyl-L-methionine</name>
        <dbReference type="ChEBI" id="CHEBI:59789"/>
    </ligand>
</feature>
<keyword evidence="8" id="KW-1185">Reference proteome</keyword>
<dbReference type="Gene3D" id="3.40.50.150">
    <property type="entry name" value="Vaccinia Virus protein VP39"/>
    <property type="match status" value="1"/>
</dbReference>
<evidence type="ECO:0000256" key="2">
    <source>
        <dbReference type="ARBA" id="ARBA00022490"/>
    </source>
</evidence>
<dbReference type="HAMAP" id="MF_00735">
    <property type="entry name" value="Methyltr_PrmA"/>
    <property type="match status" value="1"/>
</dbReference>
<evidence type="ECO:0000313" key="7">
    <source>
        <dbReference type="EMBL" id="KJV37365.1"/>
    </source>
</evidence>
<dbReference type="AlphaFoldDB" id="A0A0F3L1E8"/>
<reference evidence="7 8" key="1">
    <citation type="submission" date="2015-03" db="EMBL/GenBank/DDBJ databases">
        <title>Draft genome sequence of Luteibacter yeojuensis strain SU11.</title>
        <authorList>
            <person name="Sulaiman J."/>
            <person name="Priya K."/>
            <person name="Chan K.-G."/>
        </authorList>
    </citation>
    <scope>NUCLEOTIDE SEQUENCE [LARGE SCALE GENOMIC DNA]</scope>
    <source>
        <strain evidence="7 8">SU11</strain>
    </source>
</reference>
<dbReference type="EMBL" id="JZRB01000001">
    <property type="protein sequence ID" value="KJV37365.1"/>
    <property type="molecule type" value="Genomic_DNA"/>
</dbReference>
<evidence type="ECO:0000313" key="8">
    <source>
        <dbReference type="Proteomes" id="UP000033651"/>
    </source>
</evidence>
<dbReference type="InterPro" id="IPR004498">
    <property type="entry name" value="Ribosomal_PrmA_MeTrfase"/>
</dbReference>
<dbReference type="OrthoDB" id="9785995at2"/>
<dbReference type="InterPro" id="IPR029063">
    <property type="entry name" value="SAM-dependent_MTases_sf"/>
</dbReference>
<evidence type="ECO:0000256" key="4">
    <source>
        <dbReference type="ARBA" id="ARBA00022679"/>
    </source>
</evidence>
<accession>A0A0F3L1E8</accession>
<dbReference type="NCBIfam" id="TIGR00406">
    <property type="entry name" value="prmA"/>
    <property type="match status" value="1"/>
</dbReference>
<keyword evidence="5 6" id="KW-0949">S-adenosyl-L-methionine</keyword>
<evidence type="ECO:0000256" key="5">
    <source>
        <dbReference type="ARBA" id="ARBA00022691"/>
    </source>
</evidence>
<comment type="caution">
    <text evidence="7">The sequence shown here is derived from an EMBL/GenBank/DDBJ whole genome shotgun (WGS) entry which is preliminary data.</text>
</comment>
<keyword evidence="2 6" id="KW-0963">Cytoplasm</keyword>
<dbReference type="Pfam" id="PF06325">
    <property type="entry name" value="PrmA"/>
    <property type="match status" value="1"/>
</dbReference>
<dbReference type="PIRSF" id="PIRSF000401">
    <property type="entry name" value="RPL11_MTase"/>
    <property type="match status" value="1"/>
</dbReference>
<dbReference type="PANTHER" id="PTHR43648">
    <property type="entry name" value="ELECTRON TRANSFER FLAVOPROTEIN BETA SUBUNIT LYSINE METHYLTRANSFERASE"/>
    <property type="match status" value="1"/>
</dbReference>
<dbReference type="PATRIC" id="fig|345309.4.peg.146"/>
<dbReference type="PANTHER" id="PTHR43648:SF1">
    <property type="entry name" value="ELECTRON TRANSFER FLAVOPROTEIN BETA SUBUNIT LYSINE METHYLTRANSFERASE"/>
    <property type="match status" value="1"/>
</dbReference>
<gene>
    <name evidence="6" type="primary">prmA</name>
    <name evidence="7" type="ORF">VI08_00710</name>
</gene>
<dbReference type="GO" id="GO:0005840">
    <property type="term" value="C:ribosome"/>
    <property type="evidence" value="ECO:0007669"/>
    <property type="project" value="UniProtKB-KW"/>
</dbReference>
<evidence type="ECO:0000256" key="1">
    <source>
        <dbReference type="ARBA" id="ARBA00009741"/>
    </source>
</evidence>
<dbReference type="CDD" id="cd02440">
    <property type="entry name" value="AdoMet_MTases"/>
    <property type="match status" value="1"/>
</dbReference>
<dbReference type="SUPFAM" id="SSF53335">
    <property type="entry name" value="S-adenosyl-L-methionine-dependent methyltransferases"/>
    <property type="match status" value="1"/>
</dbReference>
<dbReference type="GO" id="GO:0005829">
    <property type="term" value="C:cytosol"/>
    <property type="evidence" value="ECO:0007669"/>
    <property type="project" value="TreeGrafter"/>
</dbReference>
<name>A0A0F3L1E8_9GAMM</name>
<dbReference type="Proteomes" id="UP000033651">
    <property type="component" value="Unassembled WGS sequence"/>
</dbReference>
<sequence length="300" mass="32721">MPWLELSLTIRAAEQPRVEAALEDLGALSITLQDADAETPDEEAIFEPGVGELPLWNQIVLNALFDIDADRRGLTAAIADDLPFIEPAHISWREVEDQDWERAWMDQFKPMPFGRRLWVYPWNIDPPEDGGIVVVRLDPGLAFGTGTHPTTAMCLEWLDGQQLAGQRVLDYGCGSGILAIAALKCGAAHAVGIDNDPQALLASRDNAERNGVEGALDVYLPGEAPAELADVLVANILAGPLGELAPTFAAAVKPGAPFALSGILFGQHEELLARYAEWFDDLEVRQLEDWVRISGRRKRG</sequence>
<feature type="binding site" evidence="6">
    <location>
        <position position="235"/>
    </location>
    <ligand>
        <name>S-adenosyl-L-methionine</name>
        <dbReference type="ChEBI" id="CHEBI:59789"/>
    </ligand>
</feature>
<keyword evidence="7" id="KW-0687">Ribonucleoprotein</keyword>
<dbReference type="GO" id="GO:0016279">
    <property type="term" value="F:protein-lysine N-methyltransferase activity"/>
    <property type="evidence" value="ECO:0007669"/>
    <property type="project" value="TreeGrafter"/>
</dbReference>
<evidence type="ECO:0000256" key="3">
    <source>
        <dbReference type="ARBA" id="ARBA00022603"/>
    </source>
</evidence>
<keyword evidence="4 6" id="KW-0808">Transferase</keyword>
<keyword evidence="3 6" id="KW-0489">Methyltransferase</keyword>
<protein>
    <recommendedName>
        <fullName evidence="6">Ribosomal protein L11 methyltransferase</fullName>
        <shortName evidence="6">L11 Mtase</shortName>
        <ecNumber evidence="6">2.1.1.-</ecNumber>
    </recommendedName>
</protein>
<dbReference type="GO" id="GO:0032259">
    <property type="term" value="P:methylation"/>
    <property type="evidence" value="ECO:0007669"/>
    <property type="project" value="UniProtKB-KW"/>
</dbReference>
<comment type="subcellular location">
    <subcellularLocation>
        <location evidence="6">Cytoplasm</location>
    </subcellularLocation>
</comment>
<dbReference type="EC" id="2.1.1.-" evidence="6"/>
<keyword evidence="7" id="KW-0689">Ribosomal protein</keyword>
<dbReference type="InterPro" id="IPR050078">
    <property type="entry name" value="Ribosomal_L11_MeTrfase_PrmA"/>
</dbReference>
<organism evidence="7 8">
    <name type="scientific">Luteibacter yeojuensis</name>
    <dbReference type="NCBI Taxonomy" id="345309"/>
    <lineage>
        <taxon>Bacteria</taxon>
        <taxon>Pseudomonadati</taxon>
        <taxon>Pseudomonadota</taxon>
        <taxon>Gammaproteobacteria</taxon>
        <taxon>Lysobacterales</taxon>
        <taxon>Rhodanobacteraceae</taxon>
        <taxon>Luteibacter</taxon>
    </lineage>
</organism>
<comment type="catalytic activity">
    <reaction evidence="6">
        <text>L-lysyl-[protein] + 3 S-adenosyl-L-methionine = N(6),N(6),N(6)-trimethyl-L-lysyl-[protein] + 3 S-adenosyl-L-homocysteine + 3 H(+)</text>
        <dbReference type="Rhea" id="RHEA:54192"/>
        <dbReference type="Rhea" id="RHEA-COMP:9752"/>
        <dbReference type="Rhea" id="RHEA-COMP:13826"/>
        <dbReference type="ChEBI" id="CHEBI:15378"/>
        <dbReference type="ChEBI" id="CHEBI:29969"/>
        <dbReference type="ChEBI" id="CHEBI:57856"/>
        <dbReference type="ChEBI" id="CHEBI:59789"/>
        <dbReference type="ChEBI" id="CHEBI:61961"/>
    </reaction>
</comment>
<feature type="binding site" evidence="6">
    <location>
        <position position="172"/>
    </location>
    <ligand>
        <name>S-adenosyl-L-methionine</name>
        <dbReference type="ChEBI" id="CHEBI:59789"/>
    </ligand>
</feature>
<comment type="similarity">
    <text evidence="1 6">Belongs to the methyltransferase superfamily. PrmA family.</text>
</comment>
<evidence type="ECO:0000256" key="6">
    <source>
        <dbReference type="HAMAP-Rule" id="MF_00735"/>
    </source>
</evidence>
<proteinExistence type="inferred from homology"/>
<comment type="function">
    <text evidence="6">Methylates ribosomal protein L11.</text>
</comment>
<dbReference type="RefSeq" id="WP_045827604.1">
    <property type="nucleotide sequence ID" value="NZ_JZRB01000001.1"/>
</dbReference>